<name>A0A507QRB6_MONPU</name>
<proteinExistence type="predicted"/>
<organism evidence="2 3">
    <name type="scientific">Monascus purpureus</name>
    <name type="common">Red mold</name>
    <name type="synonym">Monascus anka</name>
    <dbReference type="NCBI Taxonomy" id="5098"/>
    <lineage>
        <taxon>Eukaryota</taxon>
        <taxon>Fungi</taxon>
        <taxon>Dikarya</taxon>
        <taxon>Ascomycota</taxon>
        <taxon>Pezizomycotina</taxon>
        <taxon>Eurotiomycetes</taxon>
        <taxon>Eurotiomycetidae</taxon>
        <taxon>Eurotiales</taxon>
        <taxon>Aspergillaceae</taxon>
        <taxon>Monascus</taxon>
    </lineage>
</organism>
<evidence type="ECO:0000313" key="2">
    <source>
        <dbReference type="EMBL" id="TQB70383.1"/>
    </source>
</evidence>
<dbReference type="OrthoDB" id="3913322at2759"/>
<dbReference type="Pfam" id="PF19271">
    <property type="entry name" value="Nis1"/>
    <property type="match status" value="1"/>
</dbReference>
<feature type="chain" id="PRO_5021413238" evidence="1">
    <location>
        <begin position="19"/>
        <end position="144"/>
    </location>
</feature>
<dbReference type="AlphaFoldDB" id="A0A507QRB6"/>
<accession>A0A507QRB6</accession>
<protein>
    <submittedName>
        <fullName evidence="2">Uncharacterized protein</fullName>
    </submittedName>
</protein>
<feature type="signal peptide" evidence="1">
    <location>
        <begin position="1"/>
        <end position="18"/>
    </location>
</feature>
<dbReference type="InterPro" id="IPR045469">
    <property type="entry name" value="Nis1"/>
</dbReference>
<keyword evidence="1" id="KW-0732">Signal</keyword>
<comment type="caution">
    <text evidence="2">The sequence shown here is derived from an EMBL/GenBank/DDBJ whole genome shotgun (WGS) entry which is preliminary data.</text>
</comment>
<sequence length="144" mass="14695">MRLSFVAAVTGLLGLASARIEGFAVPKTIKPGESFDAVLMGYNYIQTVAEIAAAFGVQPGQGYPGAIGTSLGSVYLGPANSNKIGNLSFPVTIPADTAKGQASVSAALFQIYGASGSPSVEIFNLTVTLGDVTSTEYVSTDQPQ</sequence>
<gene>
    <name evidence="2" type="ORF">MPDQ_000597</name>
</gene>
<dbReference type="Proteomes" id="UP000319663">
    <property type="component" value="Unassembled WGS sequence"/>
</dbReference>
<keyword evidence="3" id="KW-1185">Reference proteome</keyword>
<reference evidence="2 3" key="1">
    <citation type="submission" date="2019-06" db="EMBL/GenBank/DDBJ databases">
        <title>Wine fermentation using esterase from Monascus purpureus.</title>
        <authorList>
            <person name="Geng C."/>
            <person name="Zhang Y."/>
        </authorList>
    </citation>
    <scope>NUCLEOTIDE SEQUENCE [LARGE SCALE GENOMIC DNA]</scope>
    <source>
        <strain evidence="2">HQ1</strain>
    </source>
</reference>
<evidence type="ECO:0000256" key="1">
    <source>
        <dbReference type="SAM" id="SignalP"/>
    </source>
</evidence>
<evidence type="ECO:0000313" key="3">
    <source>
        <dbReference type="Proteomes" id="UP000319663"/>
    </source>
</evidence>
<dbReference type="EMBL" id="VIFY01000110">
    <property type="protein sequence ID" value="TQB70383.1"/>
    <property type="molecule type" value="Genomic_DNA"/>
</dbReference>